<keyword evidence="5" id="KW-1185">Reference proteome</keyword>
<dbReference type="OrthoDB" id="119501at2"/>
<accession>C6X769</accession>
<feature type="domain" description="N-acetyltransferase" evidence="3">
    <location>
        <begin position="19"/>
        <end position="160"/>
    </location>
</feature>
<dbReference type="InterPro" id="IPR016181">
    <property type="entry name" value="Acyl_CoA_acyltransferase"/>
</dbReference>
<evidence type="ECO:0000259" key="3">
    <source>
        <dbReference type="PROSITE" id="PS51186"/>
    </source>
</evidence>
<keyword evidence="2" id="KW-0012">Acyltransferase</keyword>
<gene>
    <name evidence="4" type="ordered locus">Msip34_1970</name>
</gene>
<evidence type="ECO:0000313" key="4">
    <source>
        <dbReference type="EMBL" id="ACT51212.1"/>
    </source>
</evidence>
<dbReference type="InterPro" id="IPR050832">
    <property type="entry name" value="Bact_Acetyltransf"/>
</dbReference>
<dbReference type="SUPFAM" id="SSF55729">
    <property type="entry name" value="Acyl-CoA N-acyltransferases (Nat)"/>
    <property type="match status" value="1"/>
</dbReference>
<name>C6X769_METGS</name>
<dbReference type="CDD" id="cd04301">
    <property type="entry name" value="NAT_SF"/>
    <property type="match status" value="1"/>
</dbReference>
<proteinExistence type="predicted"/>
<dbReference type="PANTHER" id="PTHR43877">
    <property type="entry name" value="AMINOALKYLPHOSPHONATE N-ACETYLTRANSFERASE-RELATED-RELATED"/>
    <property type="match status" value="1"/>
</dbReference>
<dbReference type="PROSITE" id="PS51186">
    <property type="entry name" value="GNAT"/>
    <property type="match status" value="1"/>
</dbReference>
<reference evidence="5" key="1">
    <citation type="submission" date="2009-07" db="EMBL/GenBank/DDBJ databases">
        <title>Complete sequence of chromosome of Methylovorus sp. SIP3-4.</title>
        <authorList>
            <person name="Lucas S."/>
            <person name="Copeland A."/>
            <person name="Lapidus A."/>
            <person name="Glavina del Rio T."/>
            <person name="Tice H."/>
            <person name="Bruce D."/>
            <person name="Goodwin L."/>
            <person name="Pitluck S."/>
            <person name="Clum A."/>
            <person name="Larimer F."/>
            <person name="Land M."/>
            <person name="Hauser L."/>
            <person name="Kyrpides N."/>
            <person name="Mikhailova N."/>
            <person name="Kayluzhnaya M."/>
            <person name="Chistoserdova L."/>
        </authorList>
    </citation>
    <scope>NUCLEOTIDE SEQUENCE [LARGE SCALE GENOMIC DNA]</scope>
    <source>
        <strain evidence="5">SIP3-4</strain>
    </source>
</reference>
<dbReference type="eggNOG" id="COG0456">
    <property type="taxonomic scope" value="Bacteria"/>
</dbReference>
<dbReference type="InterPro" id="IPR000182">
    <property type="entry name" value="GNAT_dom"/>
</dbReference>
<dbReference type="KEGG" id="mei:Msip34_1970"/>
<dbReference type="HOGENOM" id="CLU_056607_7_0_4"/>
<reference evidence="4 5" key="2">
    <citation type="journal article" date="2011" name="J. Bacteriol.">
        <title>Genomes of three methylotrophs from a single niche uncover genetic and metabolic divergence of Methylophilaceae.</title>
        <authorList>
            <person name="Lapidus A."/>
            <person name="Clum A."/>
            <person name="Labutti K."/>
            <person name="Kaluzhnaya M.G."/>
            <person name="Lim S."/>
            <person name="Beck D.A."/>
            <person name="Glavina Del Rio T."/>
            <person name="Nolan M."/>
            <person name="Mavromatis K."/>
            <person name="Huntemann M."/>
            <person name="Lucas S."/>
            <person name="Lidstrom M.E."/>
            <person name="Ivanova N."/>
            <person name="Chistoserdova L."/>
        </authorList>
    </citation>
    <scope>NUCLEOTIDE SEQUENCE [LARGE SCALE GENOMIC DNA]</scope>
    <source>
        <strain evidence="4 5">SIP3-4</strain>
    </source>
</reference>
<dbReference type="EMBL" id="CP001674">
    <property type="protein sequence ID" value="ACT51212.1"/>
    <property type="molecule type" value="Genomic_DNA"/>
</dbReference>
<dbReference type="Proteomes" id="UP000002743">
    <property type="component" value="Chromosome"/>
</dbReference>
<evidence type="ECO:0000256" key="2">
    <source>
        <dbReference type="ARBA" id="ARBA00023315"/>
    </source>
</evidence>
<dbReference type="STRING" id="582744.Msip34_1970"/>
<evidence type="ECO:0000256" key="1">
    <source>
        <dbReference type="ARBA" id="ARBA00022679"/>
    </source>
</evidence>
<dbReference type="GO" id="GO:0016747">
    <property type="term" value="F:acyltransferase activity, transferring groups other than amino-acyl groups"/>
    <property type="evidence" value="ECO:0007669"/>
    <property type="project" value="InterPro"/>
</dbReference>
<dbReference type="Gene3D" id="3.40.630.30">
    <property type="match status" value="1"/>
</dbReference>
<organism evidence="4 5">
    <name type="scientific">Methylovorus glucosotrophus (strain SIP3-4)</name>
    <dbReference type="NCBI Taxonomy" id="582744"/>
    <lineage>
        <taxon>Bacteria</taxon>
        <taxon>Pseudomonadati</taxon>
        <taxon>Pseudomonadota</taxon>
        <taxon>Betaproteobacteria</taxon>
        <taxon>Nitrosomonadales</taxon>
        <taxon>Methylophilaceae</taxon>
        <taxon>Methylovorus</taxon>
    </lineage>
</organism>
<keyword evidence="1 4" id="KW-0808">Transferase</keyword>
<sequence>MHKENIATGKAAVSLPDVLELSPIAHNSSAYTAAVALRHAILRAPLGLAFTAEQLAAEADAWHLGAFLDGRLVGCLLLKPLASGELQMRQVAVEQALQGQGIGRQLVSHAEAYARQHGYTTMRLHARENAVPFYQRLDYRLQGEPFMEIGISHWLMLKQL</sequence>
<dbReference type="Pfam" id="PF00583">
    <property type="entry name" value="Acetyltransf_1"/>
    <property type="match status" value="1"/>
</dbReference>
<dbReference type="AlphaFoldDB" id="C6X769"/>
<evidence type="ECO:0000313" key="5">
    <source>
        <dbReference type="Proteomes" id="UP000002743"/>
    </source>
</evidence>
<protein>
    <submittedName>
        <fullName evidence="4">GCN5-related N-acetyltransferase</fullName>
    </submittedName>
</protein>
<dbReference type="RefSeq" id="WP_015830567.1">
    <property type="nucleotide sequence ID" value="NC_012969.1"/>
</dbReference>